<evidence type="ECO:0000256" key="1">
    <source>
        <dbReference type="ARBA" id="ARBA00022801"/>
    </source>
</evidence>
<dbReference type="SUPFAM" id="SSF53474">
    <property type="entry name" value="alpha/beta-Hydrolases"/>
    <property type="match status" value="1"/>
</dbReference>
<dbReference type="InterPro" id="IPR013094">
    <property type="entry name" value="AB_hydrolase_3"/>
</dbReference>
<protein>
    <submittedName>
        <fullName evidence="4">AB hydrolase superfamily protein</fullName>
    </submittedName>
</protein>
<evidence type="ECO:0000259" key="2">
    <source>
        <dbReference type="Pfam" id="PF00326"/>
    </source>
</evidence>
<accession>A0AAF0YHP6</accession>
<dbReference type="InterPro" id="IPR029058">
    <property type="entry name" value="AB_hydrolase_fold"/>
</dbReference>
<dbReference type="PANTHER" id="PTHR48081">
    <property type="entry name" value="AB HYDROLASE SUPERFAMILY PROTEIN C4A8.06C"/>
    <property type="match status" value="1"/>
</dbReference>
<gene>
    <name evidence="4" type="primary">SPAC1039.03</name>
    <name evidence="4" type="ORF">LOC62_05G007665</name>
</gene>
<dbReference type="EMBL" id="CP086718">
    <property type="protein sequence ID" value="WOO84144.1"/>
    <property type="molecule type" value="Genomic_DNA"/>
</dbReference>
<dbReference type="AlphaFoldDB" id="A0AAF0YHP6"/>
<evidence type="ECO:0000313" key="4">
    <source>
        <dbReference type="EMBL" id="WOO84144.1"/>
    </source>
</evidence>
<keyword evidence="5" id="KW-1185">Reference proteome</keyword>
<dbReference type="RefSeq" id="XP_062630170.1">
    <property type="nucleotide sequence ID" value="XM_062774186.1"/>
</dbReference>
<dbReference type="GO" id="GO:0016787">
    <property type="term" value="F:hydrolase activity"/>
    <property type="evidence" value="ECO:0007669"/>
    <property type="project" value="UniProtKB-KW"/>
</dbReference>
<reference evidence="4" key="1">
    <citation type="submission" date="2023-10" db="EMBL/GenBank/DDBJ databases">
        <authorList>
            <person name="Noh H."/>
        </authorList>
    </citation>
    <scope>NUCLEOTIDE SEQUENCE</scope>
    <source>
        <strain evidence="4">DUCC4014</strain>
    </source>
</reference>
<evidence type="ECO:0000313" key="5">
    <source>
        <dbReference type="Proteomes" id="UP000827549"/>
    </source>
</evidence>
<feature type="domain" description="Alpha/beta hydrolase fold-3" evidence="3">
    <location>
        <begin position="40"/>
        <end position="174"/>
    </location>
</feature>
<dbReference type="GeneID" id="87810837"/>
<dbReference type="Pfam" id="PF07859">
    <property type="entry name" value="Abhydrolase_3"/>
    <property type="match status" value="1"/>
</dbReference>
<dbReference type="Proteomes" id="UP000827549">
    <property type="component" value="Chromosome 5"/>
</dbReference>
<dbReference type="InterPro" id="IPR050300">
    <property type="entry name" value="GDXG_lipolytic_enzyme"/>
</dbReference>
<sequence length="345" mass="36963">MPKPLPTCAEPHLDRVYKTAHGVDIPLRIFPAAKPSGPWLLWLHGGGFIGGKHATPNAWVVPAFHGRGYTVVSAAYRFLPQASFGDILTDVKDAFGWCRANLGSIVPGTSVDIYAVGGDSAGGALACLAGHELSPRPRAILNLYGLVDATDPSFHVASGRKATSGAFSREEIEAAIRDRDPANAVTICPWEWEMEPVLPLAELRRCWGMPAFEVTAAHRLRGDMNAVLGSEGRLVDTLVRRDMLTDEAYQRALVDASAAKRPLGPEYPATFFLHGDADVVVPVSQSRDMAAALRGLGVPVGEVYDAAGGHCFDVEIEGEEDAGWDVYVVPAVQFICAHVEGRASN</sequence>
<evidence type="ECO:0000259" key="3">
    <source>
        <dbReference type="Pfam" id="PF07859"/>
    </source>
</evidence>
<keyword evidence="1 4" id="KW-0378">Hydrolase</keyword>
<dbReference type="InterPro" id="IPR001375">
    <property type="entry name" value="Peptidase_S9_cat"/>
</dbReference>
<dbReference type="Gene3D" id="3.40.50.1820">
    <property type="entry name" value="alpha/beta hydrolase"/>
    <property type="match status" value="1"/>
</dbReference>
<name>A0AAF0YHP6_9TREE</name>
<organism evidence="4 5">
    <name type="scientific">Vanrija pseudolonga</name>
    <dbReference type="NCBI Taxonomy" id="143232"/>
    <lineage>
        <taxon>Eukaryota</taxon>
        <taxon>Fungi</taxon>
        <taxon>Dikarya</taxon>
        <taxon>Basidiomycota</taxon>
        <taxon>Agaricomycotina</taxon>
        <taxon>Tremellomycetes</taxon>
        <taxon>Trichosporonales</taxon>
        <taxon>Trichosporonaceae</taxon>
        <taxon>Vanrija</taxon>
    </lineage>
</organism>
<dbReference type="Pfam" id="PF00326">
    <property type="entry name" value="Peptidase_S9"/>
    <property type="match status" value="1"/>
</dbReference>
<dbReference type="PANTHER" id="PTHR48081:SF3">
    <property type="entry name" value="ALPHA_BETA HYDROLASE FOLD-3 DOMAIN-CONTAINING PROTEIN"/>
    <property type="match status" value="1"/>
</dbReference>
<feature type="domain" description="Peptidase S9 prolyl oligopeptidase catalytic" evidence="2">
    <location>
        <begin position="250"/>
        <end position="312"/>
    </location>
</feature>
<proteinExistence type="predicted"/>